<feature type="transmembrane region" description="Helical" evidence="5">
    <location>
        <begin position="350"/>
        <end position="371"/>
    </location>
</feature>
<dbReference type="EMBL" id="AORV01000048">
    <property type="protein sequence ID" value="EMS70725.1"/>
    <property type="molecule type" value="Genomic_DNA"/>
</dbReference>
<dbReference type="PANTHER" id="PTHR43496">
    <property type="entry name" value="PROTEIN LPLB"/>
    <property type="match status" value="1"/>
</dbReference>
<dbReference type="InterPro" id="IPR000515">
    <property type="entry name" value="MetI-like"/>
</dbReference>
<protein>
    <submittedName>
        <fullName evidence="7">Putative 2-aminoethylphosphonate ABC transporter, permease protein</fullName>
    </submittedName>
</protein>
<feature type="transmembrane region" description="Helical" evidence="5">
    <location>
        <begin position="477"/>
        <end position="500"/>
    </location>
</feature>
<dbReference type="PROSITE" id="PS50928">
    <property type="entry name" value="ABC_TM1"/>
    <property type="match status" value="2"/>
</dbReference>
<dbReference type="InterPro" id="IPR035906">
    <property type="entry name" value="MetI-like_sf"/>
</dbReference>
<feature type="transmembrane region" description="Helical" evidence="5">
    <location>
        <begin position="383"/>
        <end position="404"/>
    </location>
</feature>
<dbReference type="SUPFAM" id="SSF161098">
    <property type="entry name" value="MetI-like"/>
    <property type="match status" value="2"/>
</dbReference>
<feature type="domain" description="ABC transmembrane type-1" evidence="6">
    <location>
        <begin position="346"/>
        <end position="541"/>
    </location>
</feature>
<dbReference type="Gene3D" id="1.10.3720.10">
    <property type="entry name" value="MetI-like"/>
    <property type="match status" value="2"/>
</dbReference>
<evidence type="ECO:0000256" key="4">
    <source>
        <dbReference type="ARBA" id="ARBA00023136"/>
    </source>
</evidence>
<feature type="transmembrane region" description="Helical" evidence="5">
    <location>
        <begin position="520"/>
        <end position="541"/>
    </location>
</feature>
<evidence type="ECO:0000313" key="8">
    <source>
        <dbReference type="Proteomes" id="UP000014155"/>
    </source>
</evidence>
<dbReference type="RefSeq" id="WP_004627845.1">
    <property type="nucleotide sequence ID" value="NZ_AORV01000048.1"/>
</dbReference>
<dbReference type="GO" id="GO:0055085">
    <property type="term" value="P:transmembrane transport"/>
    <property type="evidence" value="ECO:0007669"/>
    <property type="project" value="InterPro"/>
</dbReference>
<dbReference type="CDD" id="cd06261">
    <property type="entry name" value="TM_PBP2"/>
    <property type="match status" value="2"/>
</dbReference>
<feature type="transmembrane region" description="Helical" evidence="5">
    <location>
        <begin position="64"/>
        <end position="92"/>
    </location>
</feature>
<dbReference type="Proteomes" id="UP000014155">
    <property type="component" value="Unassembled WGS sequence"/>
</dbReference>
<name>S0FGP2_RUMCE</name>
<proteinExistence type="inferred from homology"/>
<sequence>MMLNNKQKLQIKNPSQSILMLVLTFTFFTGMVLPLFTLFIKAFQNSDGGFAGFGNYLKYFSQPALSYSVINTINVSFITSVISTVLGFAYAYALRRTNIKLKKIFRYAALFPIFVPTVVHGIGLIVLFGKQGILTQLGFFIEIYGKTGIILSEIIYTFPQSFLMFYVALHYADGRLYEVADSMGCNALVKFLRITLPEVKYTLINSLFVCFTLSFTDFGAPKVIGGSFNVLATDLYKQVAGQFNFNMGAVVSTLLLIPALLTFAADRALNSGNFSEISSKAIKLKIKDNKLRDAMFFTVCFLIFSFFLLIIGALTLDALMKYYPYERSFTFGHFKFSQSTGGIQSFVNSIVMSLLTAVFGTIFIFVYSYLIEKGKEMRTLKKIGRLLSVVPIALPGMVIGLSFIFFFNSRENPLNFIYGTVVILVLANIVHFYSVPYVTAAGALRKLDKEFESIAESMRIPGWKVFLKVSVPMSFPAILEIFMFYFVNSMVTVSAVVFLYPADFKIASVAITHMEEAGDIAQAAAMSLLILLVNLIIRGSYEIYMFFNRKHQKKMEEVMLDD</sequence>
<reference evidence="7 8" key="1">
    <citation type="journal article" date="2013" name="Genome Announc.">
        <title>Draft Genome Sequence of the Cellulolytic, Mesophilic, Anaerobic Bacterium Clostridium termitidis Strain CT1112 (DSM 5398).</title>
        <authorList>
            <person name="Lal S."/>
            <person name="Ramachandran U."/>
            <person name="Zhang X."/>
            <person name="Munir R."/>
            <person name="Sparling R."/>
            <person name="Levin D.B."/>
        </authorList>
    </citation>
    <scope>NUCLEOTIDE SEQUENCE [LARGE SCALE GENOMIC DNA]</scope>
    <source>
        <strain evidence="7 8">CT1112</strain>
    </source>
</reference>
<accession>S0FGP2</accession>
<dbReference type="STRING" id="1195236.CTER_3512"/>
<keyword evidence="5" id="KW-0813">Transport</keyword>
<dbReference type="NCBIfam" id="TIGR03262">
    <property type="entry name" value="PhnU2"/>
    <property type="match status" value="1"/>
</dbReference>
<gene>
    <name evidence="7" type="ORF">CTER_3512</name>
</gene>
<feature type="transmembrane region" description="Helical" evidence="5">
    <location>
        <begin position="21"/>
        <end position="44"/>
    </location>
</feature>
<dbReference type="Pfam" id="PF00528">
    <property type="entry name" value="BPD_transp_1"/>
    <property type="match status" value="2"/>
</dbReference>
<comment type="similarity">
    <text evidence="5">Belongs to the binding-protein-dependent transport system permease family.</text>
</comment>
<feature type="transmembrane region" description="Helical" evidence="5">
    <location>
        <begin position="245"/>
        <end position="265"/>
    </location>
</feature>
<evidence type="ECO:0000256" key="3">
    <source>
        <dbReference type="ARBA" id="ARBA00022989"/>
    </source>
</evidence>
<keyword evidence="8" id="KW-1185">Reference proteome</keyword>
<dbReference type="AlphaFoldDB" id="S0FGP2"/>
<feature type="transmembrane region" description="Helical" evidence="5">
    <location>
        <begin position="416"/>
        <end position="439"/>
    </location>
</feature>
<feature type="transmembrane region" description="Helical" evidence="5">
    <location>
        <begin position="203"/>
        <end position="225"/>
    </location>
</feature>
<evidence type="ECO:0000313" key="7">
    <source>
        <dbReference type="EMBL" id="EMS70725.1"/>
    </source>
</evidence>
<comment type="caution">
    <text evidence="7">The sequence shown here is derived from an EMBL/GenBank/DDBJ whole genome shotgun (WGS) entry which is preliminary data.</text>
</comment>
<feature type="transmembrane region" description="Helical" evidence="5">
    <location>
        <begin position="149"/>
        <end position="169"/>
    </location>
</feature>
<comment type="subcellular location">
    <subcellularLocation>
        <location evidence="5">Cell membrane</location>
        <topology evidence="5">Multi-pass membrane protein</topology>
    </subcellularLocation>
    <subcellularLocation>
        <location evidence="1">Membrane</location>
        <topology evidence="1">Multi-pass membrane protein</topology>
    </subcellularLocation>
</comment>
<keyword evidence="4 5" id="KW-0472">Membrane</keyword>
<keyword evidence="3 5" id="KW-1133">Transmembrane helix</keyword>
<evidence type="ECO:0000256" key="5">
    <source>
        <dbReference type="RuleBase" id="RU363032"/>
    </source>
</evidence>
<dbReference type="eggNOG" id="COG1178">
    <property type="taxonomic scope" value="Bacteria"/>
</dbReference>
<evidence type="ECO:0000259" key="6">
    <source>
        <dbReference type="PROSITE" id="PS50928"/>
    </source>
</evidence>
<evidence type="ECO:0000256" key="2">
    <source>
        <dbReference type="ARBA" id="ARBA00022692"/>
    </source>
</evidence>
<dbReference type="PANTHER" id="PTHR43496:SF1">
    <property type="entry name" value="POLYGALACTURONAN_RHAMNOGALACTURONAN TRANSPORT SYSTEM PERMEASE PROTEIN YTEP"/>
    <property type="match status" value="1"/>
</dbReference>
<dbReference type="InterPro" id="IPR017664">
    <property type="entry name" value="AminoethylPonate_ABC_perm-1"/>
</dbReference>
<feature type="transmembrane region" description="Helical" evidence="5">
    <location>
        <begin position="104"/>
        <end position="129"/>
    </location>
</feature>
<feature type="domain" description="ABC transmembrane type-1" evidence="6">
    <location>
        <begin position="69"/>
        <end position="266"/>
    </location>
</feature>
<organism evidence="7 8">
    <name type="scientific">Ruminiclostridium cellobioparum subsp. termitidis CT1112</name>
    <dbReference type="NCBI Taxonomy" id="1195236"/>
    <lineage>
        <taxon>Bacteria</taxon>
        <taxon>Bacillati</taxon>
        <taxon>Bacillota</taxon>
        <taxon>Clostridia</taxon>
        <taxon>Eubacteriales</taxon>
        <taxon>Oscillospiraceae</taxon>
        <taxon>Ruminiclostridium</taxon>
    </lineage>
</organism>
<evidence type="ECO:0000256" key="1">
    <source>
        <dbReference type="ARBA" id="ARBA00004141"/>
    </source>
</evidence>
<keyword evidence="2 5" id="KW-0812">Transmembrane</keyword>
<dbReference type="GO" id="GO:0005886">
    <property type="term" value="C:plasma membrane"/>
    <property type="evidence" value="ECO:0007669"/>
    <property type="project" value="UniProtKB-SubCell"/>
</dbReference>
<feature type="transmembrane region" description="Helical" evidence="5">
    <location>
        <begin position="294"/>
        <end position="316"/>
    </location>
</feature>
<dbReference type="PATRIC" id="fig|1195236.3.peg.3734"/>